<comment type="caution">
    <text evidence="3">The sequence shown here is derived from an EMBL/GenBank/DDBJ whole genome shotgun (WGS) entry which is preliminary data.</text>
</comment>
<evidence type="ECO:0000313" key="3">
    <source>
        <dbReference type="EMBL" id="TSD55572.1"/>
    </source>
</evidence>
<gene>
    <name evidence="3" type="ORF">FNM00_16735</name>
</gene>
<dbReference type="InterPro" id="IPR011434">
    <property type="entry name" value="Ltp-like_HTH"/>
</dbReference>
<feature type="region of interest" description="Disordered" evidence="1">
    <location>
        <begin position="37"/>
        <end position="87"/>
    </location>
</feature>
<feature type="domain" description="Putative host cell surface-exposed lipoprotein Ltp-like HTH region" evidence="2">
    <location>
        <begin position="84"/>
        <end position="126"/>
    </location>
</feature>
<organism evidence="3 4">
    <name type="scientific">Aeromicrobium piscarium</name>
    <dbReference type="NCBI Taxonomy" id="2590901"/>
    <lineage>
        <taxon>Bacteria</taxon>
        <taxon>Bacillati</taxon>
        <taxon>Actinomycetota</taxon>
        <taxon>Actinomycetes</taxon>
        <taxon>Propionibacteriales</taxon>
        <taxon>Nocardioidaceae</taxon>
        <taxon>Aeromicrobium</taxon>
    </lineage>
</organism>
<keyword evidence="4" id="KW-1185">Reference proteome</keyword>
<proteinExistence type="predicted"/>
<feature type="domain" description="Putative host cell surface-exposed lipoprotein Ltp-like HTH region" evidence="2">
    <location>
        <begin position="129"/>
        <end position="172"/>
    </location>
</feature>
<dbReference type="Pfam" id="PF07553">
    <property type="entry name" value="Lipoprotein_Ltp"/>
    <property type="match status" value="2"/>
</dbReference>
<reference evidence="3 4" key="1">
    <citation type="submission" date="2019-07" db="EMBL/GenBank/DDBJ databases">
        <authorList>
            <person name="Zhao L.H."/>
        </authorList>
    </citation>
    <scope>NUCLEOTIDE SEQUENCE [LARGE SCALE GENOMIC DNA]</scope>
    <source>
        <strain evidence="3 4">Co35</strain>
    </source>
</reference>
<dbReference type="EMBL" id="VLNT01000022">
    <property type="protein sequence ID" value="TSD55572.1"/>
    <property type="molecule type" value="Genomic_DNA"/>
</dbReference>
<accession>A0A554RNG5</accession>
<evidence type="ECO:0000313" key="4">
    <source>
        <dbReference type="Proteomes" id="UP000316988"/>
    </source>
</evidence>
<dbReference type="OrthoDB" id="2004788at2"/>
<evidence type="ECO:0000259" key="2">
    <source>
        <dbReference type="Pfam" id="PF07553"/>
    </source>
</evidence>
<protein>
    <recommendedName>
        <fullName evidence="2">Putative host cell surface-exposed lipoprotein Ltp-like HTH region domain-containing protein</fullName>
    </recommendedName>
</protein>
<dbReference type="Gene3D" id="1.10.10.10">
    <property type="entry name" value="Winged helix-like DNA-binding domain superfamily/Winged helix DNA-binding domain"/>
    <property type="match status" value="2"/>
</dbReference>
<sequence>MAGNAPEPERPWFKKKRIVIPGALVALIIFGAALSGGEGDADSPAASSTPAATETADAETVVAEEPEPEPEAEAEPEESMTAGQRNAVSSAEDYLRFTAFSRSGLITQLEFEGYTTEDATFAVDHLQPDWNEQAAKSAQEYLDFTSFSRVGLIEQLQFDGFSPEEATYGVDQAGL</sequence>
<feature type="compositionally biased region" description="Low complexity" evidence="1">
    <location>
        <begin position="42"/>
        <end position="61"/>
    </location>
</feature>
<feature type="compositionally biased region" description="Acidic residues" evidence="1">
    <location>
        <begin position="62"/>
        <end position="78"/>
    </location>
</feature>
<name>A0A554RNG5_9ACTN</name>
<dbReference type="InterPro" id="IPR036388">
    <property type="entry name" value="WH-like_DNA-bd_sf"/>
</dbReference>
<dbReference type="AlphaFoldDB" id="A0A554RNG5"/>
<evidence type="ECO:0000256" key="1">
    <source>
        <dbReference type="SAM" id="MobiDB-lite"/>
    </source>
</evidence>
<dbReference type="Proteomes" id="UP000316988">
    <property type="component" value="Unassembled WGS sequence"/>
</dbReference>